<evidence type="ECO:0000313" key="5">
    <source>
        <dbReference type="Proteomes" id="UP000052167"/>
    </source>
</evidence>
<protein>
    <recommendedName>
        <fullName evidence="3">Methyl-accepting transducer domain-containing protein</fullName>
    </recommendedName>
</protein>
<evidence type="ECO:0000256" key="1">
    <source>
        <dbReference type="PROSITE-ProRule" id="PRU00284"/>
    </source>
</evidence>
<dbReference type="PROSITE" id="PS50111">
    <property type="entry name" value="CHEMOTAXIS_TRANSDUC_2"/>
    <property type="match status" value="1"/>
</dbReference>
<evidence type="ECO:0000256" key="2">
    <source>
        <dbReference type="SAM" id="MobiDB-lite"/>
    </source>
</evidence>
<gene>
    <name evidence="4" type="ORF">GV68_22990</name>
</gene>
<keyword evidence="5" id="KW-1185">Reference proteome</keyword>
<sequence>MQDRDKLENELQELRTVVDAFDGSLRRLAMGDLHQQIEQPLPRGYEGMRKDFNRGLASVSATIDTVLTRAREAHMDCGEVRESLKRTTDEQAARASAMTGLAADAGSAAETARSQSAHVEHVAAILHNARLDIRRPKDAAAEAVTAAQRTCQSLAALKTMTEEVRTLLRETALLSLNGGVNAAHAGVDGQEALDIAKNLHALTQQVGSTVEALTEATDAVVAQAKATSNAATQVTREFDAIDVYTEALDSQLTSLGESSRRHAGVVDALRSDLISLVRSKRPADETALPPDIQLGNMERAIADIERQASRYTEVRIVTPPAGPAPGNGRRSHLRLVKT</sequence>
<comment type="caution">
    <text evidence="4">The sequence shown here is derived from an EMBL/GenBank/DDBJ whole genome shotgun (WGS) entry which is preliminary data.</text>
</comment>
<accession>A0A922P1P7</accession>
<evidence type="ECO:0000313" key="4">
    <source>
        <dbReference type="EMBL" id="KEQ09714.1"/>
    </source>
</evidence>
<feature type="region of interest" description="Disordered" evidence="2">
    <location>
        <begin position="318"/>
        <end position="338"/>
    </location>
</feature>
<dbReference type="AlphaFoldDB" id="A0A922P1P7"/>
<dbReference type="GO" id="GO:0016020">
    <property type="term" value="C:membrane"/>
    <property type="evidence" value="ECO:0007669"/>
    <property type="project" value="InterPro"/>
</dbReference>
<dbReference type="GO" id="GO:0007165">
    <property type="term" value="P:signal transduction"/>
    <property type="evidence" value="ECO:0007669"/>
    <property type="project" value="UniProtKB-KW"/>
</dbReference>
<dbReference type="Gene3D" id="1.10.287.950">
    <property type="entry name" value="Methyl-accepting chemotaxis protein"/>
    <property type="match status" value="1"/>
</dbReference>
<dbReference type="RefSeq" id="WP_037165541.1">
    <property type="nucleotide sequence ID" value="NZ_CAJXID010000009.1"/>
</dbReference>
<dbReference type="InterPro" id="IPR004089">
    <property type="entry name" value="MCPsignal_dom"/>
</dbReference>
<feature type="compositionally biased region" description="Basic residues" evidence="2">
    <location>
        <begin position="329"/>
        <end position="338"/>
    </location>
</feature>
<keyword evidence="1" id="KW-0807">Transducer</keyword>
<dbReference type="EMBL" id="JOKJ01000006">
    <property type="protein sequence ID" value="KEQ09714.1"/>
    <property type="molecule type" value="Genomic_DNA"/>
</dbReference>
<organism evidence="4 5">
    <name type="scientific">Pseudorhizobium pelagicum</name>
    <dbReference type="NCBI Taxonomy" id="1509405"/>
    <lineage>
        <taxon>Bacteria</taxon>
        <taxon>Pseudomonadati</taxon>
        <taxon>Pseudomonadota</taxon>
        <taxon>Alphaproteobacteria</taxon>
        <taxon>Hyphomicrobiales</taxon>
        <taxon>Rhizobiaceae</taxon>
        <taxon>Rhizobium/Agrobacterium group</taxon>
        <taxon>Pseudorhizobium</taxon>
    </lineage>
</organism>
<evidence type="ECO:0000259" key="3">
    <source>
        <dbReference type="PROSITE" id="PS50111"/>
    </source>
</evidence>
<dbReference type="SUPFAM" id="SSF58104">
    <property type="entry name" value="Methyl-accepting chemotaxis protein (MCP) signaling domain"/>
    <property type="match status" value="1"/>
</dbReference>
<dbReference type="OrthoDB" id="8368827at2"/>
<dbReference type="Proteomes" id="UP000052167">
    <property type="component" value="Unassembled WGS sequence"/>
</dbReference>
<proteinExistence type="predicted"/>
<feature type="domain" description="Methyl-accepting transducer" evidence="3">
    <location>
        <begin position="55"/>
        <end position="293"/>
    </location>
</feature>
<reference evidence="4 5" key="1">
    <citation type="submission" date="2014-06" db="EMBL/GenBank/DDBJ databases">
        <title>Rhizobium pelagicum/R2-400B4.</title>
        <authorList>
            <person name="Kimes N.E."/>
            <person name="Lopez-Perez M."/>
        </authorList>
    </citation>
    <scope>NUCLEOTIDE SEQUENCE [LARGE SCALE GENOMIC DNA]</scope>
    <source>
        <strain evidence="4 5">R2-400B4</strain>
    </source>
</reference>
<name>A0A922P1P7_9HYPH</name>